<dbReference type="GO" id="GO:0004535">
    <property type="term" value="F:poly(A)-specific ribonuclease activity"/>
    <property type="evidence" value="ECO:0007669"/>
    <property type="project" value="UniProtKB-EC"/>
</dbReference>
<evidence type="ECO:0000256" key="13">
    <source>
        <dbReference type="ARBA" id="ARBA00023242"/>
    </source>
</evidence>
<evidence type="ECO:0000256" key="7">
    <source>
        <dbReference type="ARBA" id="ARBA00022490"/>
    </source>
</evidence>
<dbReference type="PANTHER" id="PTHR15092:SF44">
    <property type="entry name" value="POLY(A)-SPECIFIC RIBONUCLEASE PARN"/>
    <property type="match status" value="1"/>
</dbReference>
<feature type="domain" description="R3H" evidence="16">
    <location>
        <begin position="193"/>
        <end position="260"/>
    </location>
</feature>
<dbReference type="SUPFAM" id="SSF82708">
    <property type="entry name" value="R3H domain"/>
    <property type="match status" value="1"/>
</dbReference>
<dbReference type="FunFam" id="3.30.420.10:FF:000120">
    <property type="entry name" value="Poly(A)-specific ribonuclease PARN"/>
    <property type="match status" value="1"/>
</dbReference>
<comment type="catalytic activity">
    <reaction evidence="1">
        <text>Exonucleolytic cleavage of poly(A) to 5'-AMP.</text>
        <dbReference type="EC" id="3.1.13.4"/>
    </reaction>
</comment>
<dbReference type="SUPFAM" id="SSF53098">
    <property type="entry name" value="Ribonuclease H-like"/>
    <property type="match status" value="1"/>
</dbReference>
<sequence length="576" mass="65662">MSDALWNEPKRHSWPSLHCNFKDVFSVIETTIEDACFLAIDGEFTGLEVGSGSVASFDTPEDRYHKVRQASCDFLLVQFGLCAFKYNKETKQYEARPFNFYLFPRPYMRGAPDCRFLCQSSSLDFLASQGFDFNKVFREGISYLRQTDESYIRETINIKHQACNQFSSPAFFSPDGNEPTGSKGPIVITDEHKEFIEGILKSVSDFMENKESETLELPKCNGFQRKLIYQVVRQKFTSGIHLESKTGEKKQRYIVVSKVKSEDELKKKEEEKQKNEMQELDDAIGFTKVINMISKSGKLVIGHNMFLDLLHTLHQFCAPLPDDYEEFKSLTNCIFPKILDTKLMASTNPFKEQIISTALGDLHNIVSAKPFSKAEVVMPEDFAQYQINENNLHEAGYDAYITGRCFISMANYLGSFHKPPMSRVAPTSPLVEPFINKLFMMRILDIPYMNLAGKDCSIHVGWINDTSAYVTLQRKEESKKVIKSLNKKGALHRVISYEQSKSSESKHNAENGTRKRQHQQSSDPEPPQKKQKPLNANAPPFVSRSITPPVSDAPDPPDTTTEKPNENKMFEEPTSW</sequence>
<keyword evidence="8" id="KW-0540">Nuclease</keyword>
<evidence type="ECO:0000256" key="11">
    <source>
        <dbReference type="ARBA" id="ARBA00022839"/>
    </source>
</evidence>
<comment type="similarity">
    <text evidence="4">Belongs to the CAF1 family.</text>
</comment>
<reference evidence="17" key="1">
    <citation type="submission" date="2019-08" db="EMBL/GenBank/DDBJ databases">
        <title>The improved chromosome-level genome for the pearl oyster Pinctada fucata martensii using PacBio sequencing and Hi-C.</title>
        <authorList>
            <person name="Zheng Z."/>
        </authorList>
    </citation>
    <scope>NUCLEOTIDE SEQUENCE</scope>
    <source>
        <strain evidence="17">ZZ-2019</strain>
        <tissue evidence="17">Adductor muscle</tissue>
    </source>
</reference>
<evidence type="ECO:0000256" key="8">
    <source>
        <dbReference type="ARBA" id="ARBA00022722"/>
    </source>
</evidence>
<evidence type="ECO:0000256" key="14">
    <source>
        <dbReference type="ARBA" id="ARBA00031923"/>
    </source>
</evidence>
<dbReference type="Gene3D" id="3.30.420.10">
    <property type="entry name" value="Ribonuclease H-like superfamily/Ribonuclease H"/>
    <property type="match status" value="2"/>
</dbReference>
<name>A0AA89BPL3_PINIB</name>
<keyword evidence="10" id="KW-0378">Hydrolase</keyword>
<evidence type="ECO:0000256" key="6">
    <source>
        <dbReference type="ARBA" id="ARBA00015918"/>
    </source>
</evidence>
<dbReference type="InterPro" id="IPR014789">
    <property type="entry name" value="PolyA-riboNase_RNA-binding"/>
</dbReference>
<evidence type="ECO:0000313" key="18">
    <source>
        <dbReference type="Proteomes" id="UP001186944"/>
    </source>
</evidence>
<evidence type="ECO:0000256" key="12">
    <source>
        <dbReference type="ARBA" id="ARBA00022884"/>
    </source>
</evidence>
<dbReference type="InterPro" id="IPR006941">
    <property type="entry name" value="RNase_CAF1"/>
</dbReference>
<evidence type="ECO:0000256" key="9">
    <source>
        <dbReference type="ARBA" id="ARBA00022723"/>
    </source>
</evidence>
<dbReference type="InterPro" id="IPR012337">
    <property type="entry name" value="RNaseH-like_sf"/>
</dbReference>
<keyword evidence="11" id="KW-0269">Exonuclease</keyword>
<feature type="compositionally biased region" description="Basic and acidic residues" evidence="15">
    <location>
        <begin position="501"/>
        <end position="513"/>
    </location>
</feature>
<dbReference type="GO" id="GO:0003723">
    <property type="term" value="F:RNA binding"/>
    <property type="evidence" value="ECO:0007669"/>
    <property type="project" value="UniProtKB-KW"/>
</dbReference>
<dbReference type="EC" id="3.1.13.4" evidence="5"/>
<evidence type="ECO:0000256" key="1">
    <source>
        <dbReference type="ARBA" id="ARBA00001663"/>
    </source>
</evidence>
<evidence type="ECO:0000256" key="2">
    <source>
        <dbReference type="ARBA" id="ARBA00004123"/>
    </source>
</evidence>
<dbReference type="InterPro" id="IPR001374">
    <property type="entry name" value="R3H_dom"/>
</dbReference>
<accession>A0AA89BPL3</accession>
<keyword evidence="18" id="KW-1185">Reference proteome</keyword>
<dbReference type="Gene3D" id="3.30.70.330">
    <property type="match status" value="1"/>
</dbReference>
<dbReference type="InterPro" id="IPR036867">
    <property type="entry name" value="R3H_dom_sf"/>
</dbReference>
<dbReference type="InterPro" id="IPR012677">
    <property type="entry name" value="Nucleotide-bd_a/b_plait_sf"/>
</dbReference>
<dbReference type="AlphaFoldDB" id="A0AA89BPL3"/>
<comment type="subcellular location">
    <subcellularLocation>
        <location evidence="3">Cytoplasm</location>
    </subcellularLocation>
    <subcellularLocation>
        <location evidence="2">Nucleus</location>
    </subcellularLocation>
</comment>
<proteinExistence type="inferred from homology"/>
<dbReference type="PANTHER" id="PTHR15092">
    <property type="entry name" value="POLY A -SPECIFIC RIBONUCLEASE/TARGET OF EGR1, MEMBER 1"/>
    <property type="match status" value="1"/>
</dbReference>
<evidence type="ECO:0000256" key="5">
    <source>
        <dbReference type="ARBA" id="ARBA00012161"/>
    </source>
</evidence>
<evidence type="ECO:0000313" key="17">
    <source>
        <dbReference type="EMBL" id="KAK3089306.1"/>
    </source>
</evidence>
<evidence type="ECO:0000259" key="16">
    <source>
        <dbReference type="PROSITE" id="PS51061"/>
    </source>
</evidence>
<evidence type="ECO:0000256" key="3">
    <source>
        <dbReference type="ARBA" id="ARBA00004496"/>
    </source>
</evidence>
<gene>
    <name evidence="17" type="ORF">FSP39_002559</name>
</gene>
<evidence type="ECO:0000256" key="15">
    <source>
        <dbReference type="SAM" id="MobiDB-lite"/>
    </source>
</evidence>
<dbReference type="FunFam" id="3.30.420.10:FF:000035">
    <property type="entry name" value="Poly(A)-specific ribonuclease PARN"/>
    <property type="match status" value="1"/>
</dbReference>
<dbReference type="GO" id="GO:0000289">
    <property type="term" value="P:nuclear-transcribed mRNA poly(A) tail shortening"/>
    <property type="evidence" value="ECO:0007669"/>
    <property type="project" value="TreeGrafter"/>
</dbReference>
<organism evidence="17 18">
    <name type="scientific">Pinctada imbricata</name>
    <name type="common">Atlantic pearl-oyster</name>
    <name type="synonym">Pinctada martensii</name>
    <dbReference type="NCBI Taxonomy" id="66713"/>
    <lineage>
        <taxon>Eukaryota</taxon>
        <taxon>Metazoa</taxon>
        <taxon>Spiralia</taxon>
        <taxon>Lophotrochozoa</taxon>
        <taxon>Mollusca</taxon>
        <taxon>Bivalvia</taxon>
        <taxon>Autobranchia</taxon>
        <taxon>Pteriomorphia</taxon>
        <taxon>Pterioida</taxon>
        <taxon>Pterioidea</taxon>
        <taxon>Pteriidae</taxon>
        <taxon>Pinctada</taxon>
    </lineage>
</organism>
<feature type="region of interest" description="Disordered" evidence="15">
    <location>
        <begin position="496"/>
        <end position="576"/>
    </location>
</feature>
<comment type="caution">
    <text evidence="17">The sequence shown here is derived from an EMBL/GenBank/DDBJ whole genome shotgun (WGS) entry which is preliminary data.</text>
</comment>
<evidence type="ECO:0000256" key="4">
    <source>
        <dbReference type="ARBA" id="ARBA00008372"/>
    </source>
</evidence>
<dbReference type="InterPro" id="IPR036397">
    <property type="entry name" value="RNaseH_sf"/>
</dbReference>
<dbReference type="GO" id="GO:0046872">
    <property type="term" value="F:metal ion binding"/>
    <property type="evidence" value="ECO:0007669"/>
    <property type="project" value="UniProtKB-KW"/>
</dbReference>
<dbReference type="GO" id="GO:1990432">
    <property type="term" value="P:siRNA 3'-end processing"/>
    <property type="evidence" value="ECO:0007669"/>
    <property type="project" value="TreeGrafter"/>
</dbReference>
<dbReference type="Pfam" id="PF08675">
    <property type="entry name" value="RNA_bind"/>
    <property type="match status" value="1"/>
</dbReference>
<keyword evidence="13" id="KW-0539">Nucleus</keyword>
<evidence type="ECO:0000256" key="10">
    <source>
        <dbReference type="ARBA" id="ARBA00022801"/>
    </source>
</evidence>
<dbReference type="Proteomes" id="UP001186944">
    <property type="component" value="Unassembled WGS sequence"/>
</dbReference>
<dbReference type="InterPro" id="IPR051181">
    <property type="entry name" value="CAF1_poly(A)_ribonucleases"/>
</dbReference>
<dbReference type="Pfam" id="PF04857">
    <property type="entry name" value="CAF1"/>
    <property type="match status" value="1"/>
</dbReference>
<dbReference type="GO" id="GO:0005737">
    <property type="term" value="C:cytoplasm"/>
    <property type="evidence" value="ECO:0007669"/>
    <property type="project" value="UniProtKB-SubCell"/>
</dbReference>
<dbReference type="GO" id="GO:1990431">
    <property type="term" value="P:priRNA 3'-end processing"/>
    <property type="evidence" value="ECO:0007669"/>
    <property type="project" value="TreeGrafter"/>
</dbReference>
<protein>
    <recommendedName>
        <fullName evidence="6">Poly(A)-specific ribonuclease PARN</fullName>
        <ecNumber evidence="5">3.1.13.4</ecNumber>
    </recommendedName>
    <alternativeName>
        <fullName evidence="14">Polyadenylate-specific ribonuclease</fullName>
    </alternativeName>
</protein>
<dbReference type="CDD" id="cd02637">
    <property type="entry name" value="R3H_PARN"/>
    <property type="match status" value="1"/>
</dbReference>
<keyword evidence="9" id="KW-0479">Metal-binding</keyword>
<dbReference type="GO" id="GO:0005634">
    <property type="term" value="C:nucleus"/>
    <property type="evidence" value="ECO:0007669"/>
    <property type="project" value="UniProtKB-SubCell"/>
</dbReference>
<dbReference type="InterPro" id="IPR034042">
    <property type="entry name" value="PARN_R3H"/>
</dbReference>
<keyword evidence="7" id="KW-0963">Cytoplasm</keyword>
<dbReference type="PROSITE" id="PS51061">
    <property type="entry name" value="R3H"/>
    <property type="match status" value="1"/>
</dbReference>
<feature type="compositionally biased region" description="Basic and acidic residues" evidence="15">
    <location>
        <begin position="560"/>
        <end position="576"/>
    </location>
</feature>
<keyword evidence="12" id="KW-0694">RNA-binding</keyword>
<dbReference type="EMBL" id="VSWD01000010">
    <property type="protein sequence ID" value="KAK3089306.1"/>
    <property type="molecule type" value="Genomic_DNA"/>
</dbReference>